<dbReference type="SUPFAM" id="SSF54909">
    <property type="entry name" value="Dimeric alpha+beta barrel"/>
    <property type="match status" value="1"/>
</dbReference>
<dbReference type="PROSITE" id="PS51725">
    <property type="entry name" value="ABM"/>
    <property type="match status" value="1"/>
</dbReference>
<feature type="domain" description="ABM" evidence="1">
    <location>
        <begin position="4"/>
        <end position="94"/>
    </location>
</feature>
<dbReference type="EMBL" id="PYGJ01000020">
    <property type="protein sequence ID" value="PSL17210.1"/>
    <property type="molecule type" value="Genomic_DNA"/>
</dbReference>
<name>A0A2P8F665_9RHOB</name>
<reference evidence="2 3" key="1">
    <citation type="submission" date="2018-03" db="EMBL/GenBank/DDBJ databases">
        <title>Genomic Encyclopedia of Archaeal and Bacterial Type Strains, Phase II (KMG-II): from individual species to whole genera.</title>
        <authorList>
            <person name="Goeker M."/>
        </authorList>
    </citation>
    <scope>NUCLEOTIDE SEQUENCE [LARGE SCALE GENOMIC DNA]</scope>
    <source>
        <strain evidence="2 3">DSM 100673</strain>
    </source>
</reference>
<keyword evidence="2" id="KW-0503">Monooxygenase</keyword>
<dbReference type="GO" id="GO:0004497">
    <property type="term" value="F:monooxygenase activity"/>
    <property type="evidence" value="ECO:0007669"/>
    <property type="project" value="UniProtKB-KW"/>
</dbReference>
<proteinExistence type="predicted"/>
<dbReference type="Gene3D" id="3.30.70.100">
    <property type="match status" value="1"/>
</dbReference>
<dbReference type="InterPro" id="IPR050744">
    <property type="entry name" value="AI-2_Isomerase_LsrG"/>
</dbReference>
<dbReference type="AlphaFoldDB" id="A0A2P8F665"/>
<dbReference type="PANTHER" id="PTHR33336:SF3">
    <property type="entry name" value="ABM DOMAIN-CONTAINING PROTEIN"/>
    <property type="match status" value="1"/>
</dbReference>
<organism evidence="2 3">
    <name type="scientific">Shimia abyssi</name>
    <dbReference type="NCBI Taxonomy" id="1662395"/>
    <lineage>
        <taxon>Bacteria</taxon>
        <taxon>Pseudomonadati</taxon>
        <taxon>Pseudomonadota</taxon>
        <taxon>Alphaproteobacteria</taxon>
        <taxon>Rhodobacterales</taxon>
        <taxon>Roseobacteraceae</taxon>
    </lineage>
</organism>
<dbReference type="InterPro" id="IPR011008">
    <property type="entry name" value="Dimeric_a/b-barrel"/>
</dbReference>
<protein>
    <submittedName>
        <fullName evidence="2">Quinol monooxygenase YgiN</fullName>
    </submittedName>
</protein>
<dbReference type="Proteomes" id="UP000240418">
    <property type="component" value="Unassembled WGS sequence"/>
</dbReference>
<keyword evidence="3" id="KW-1185">Reference proteome</keyword>
<accession>A0A2P8F665</accession>
<dbReference type="RefSeq" id="WP_165798964.1">
    <property type="nucleotide sequence ID" value="NZ_PYGJ01000020.1"/>
</dbReference>
<keyword evidence="2" id="KW-0560">Oxidoreductase</keyword>
<dbReference type="PANTHER" id="PTHR33336">
    <property type="entry name" value="QUINOL MONOOXYGENASE YGIN-RELATED"/>
    <property type="match status" value="1"/>
</dbReference>
<evidence type="ECO:0000313" key="2">
    <source>
        <dbReference type="EMBL" id="PSL17210.1"/>
    </source>
</evidence>
<comment type="caution">
    <text evidence="2">The sequence shown here is derived from an EMBL/GenBank/DDBJ whole genome shotgun (WGS) entry which is preliminary data.</text>
</comment>
<sequence length="99" mass="11243">MSKARLLVELDVIPDQADAFVAMFLSEFVSRSRTEDGCEQYELWRDPANPAKMTIIEVWRDQAALDVHLSQSWFGDWAPKMEAMQATPLVVRALASVED</sequence>
<evidence type="ECO:0000259" key="1">
    <source>
        <dbReference type="PROSITE" id="PS51725"/>
    </source>
</evidence>
<gene>
    <name evidence="2" type="ORF">CLV88_12062</name>
</gene>
<dbReference type="Pfam" id="PF03992">
    <property type="entry name" value="ABM"/>
    <property type="match status" value="1"/>
</dbReference>
<dbReference type="InterPro" id="IPR007138">
    <property type="entry name" value="ABM_dom"/>
</dbReference>
<evidence type="ECO:0000313" key="3">
    <source>
        <dbReference type="Proteomes" id="UP000240418"/>
    </source>
</evidence>